<organism evidence="3 4">
    <name type="scientific">Leifsonia poae</name>
    <dbReference type="NCBI Taxonomy" id="110933"/>
    <lineage>
        <taxon>Bacteria</taxon>
        <taxon>Bacillati</taxon>
        <taxon>Actinomycetota</taxon>
        <taxon>Actinomycetes</taxon>
        <taxon>Micrococcales</taxon>
        <taxon>Microbacteriaceae</taxon>
        <taxon>Leifsonia</taxon>
    </lineage>
</organism>
<accession>A0A9W6HE78</accession>
<feature type="region of interest" description="Disordered" evidence="1">
    <location>
        <begin position="164"/>
        <end position="222"/>
    </location>
</feature>
<feature type="compositionally biased region" description="Pro residues" evidence="1">
    <location>
        <begin position="180"/>
        <end position="203"/>
    </location>
</feature>
<dbReference type="Proteomes" id="UP001142372">
    <property type="component" value="Unassembled WGS sequence"/>
</dbReference>
<name>A0A9W6HE78_9MICO</name>
<reference evidence="3" key="1">
    <citation type="journal article" date="2014" name="Int. J. Syst. Evol. Microbiol.">
        <title>Complete genome sequence of Corynebacterium casei LMG S-19264T (=DSM 44701T), isolated from a smear-ripened cheese.</title>
        <authorList>
            <consortium name="US DOE Joint Genome Institute (JGI-PGF)"/>
            <person name="Walter F."/>
            <person name="Albersmeier A."/>
            <person name="Kalinowski J."/>
            <person name="Ruckert C."/>
        </authorList>
    </citation>
    <scope>NUCLEOTIDE SEQUENCE</scope>
    <source>
        <strain evidence="3">VKM Ac-1401</strain>
    </source>
</reference>
<gene>
    <name evidence="3" type="ORF">GCM10017584_37320</name>
</gene>
<keyword evidence="4" id="KW-1185">Reference proteome</keyword>
<dbReference type="AlphaFoldDB" id="A0A9W6HE78"/>
<evidence type="ECO:0000256" key="2">
    <source>
        <dbReference type="SAM" id="Phobius"/>
    </source>
</evidence>
<feature type="transmembrane region" description="Helical" evidence="2">
    <location>
        <begin position="31"/>
        <end position="50"/>
    </location>
</feature>
<evidence type="ECO:0000313" key="3">
    <source>
        <dbReference type="EMBL" id="GLJ78158.1"/>
    </source>
</evidence>
<protein>
    <submittedName>
        <fullName evidence="3">Uncharacterized protein</fullName>
    </submittedName>
</protein>
<reference evidence="3" key="2">
    <citation type="submission" date="2023-01" db="EMBL/GenBank/DDBJ databases">
        <authorList>
            <person name="Sun Q."/>
            <person name="Evtushenko L."/>
        </authorList>
    </citation>
    <scope>NUCLEOTIDE SEQUENCE</scope>
    <source>
        <strain evidence="3">VKM Ac-1401</strain>
    </source>
</reference>
<feature type="compositionally biased region" description="Low complexity" evidence="1">
    <location>
        <begin position="164"/>
        <end position="179"/>
    </location>
</feature>
<keyword evidence="2" id="KW-1133">Transmembrane helix</keyword>
<comment type="caution">
    <text evidence="3">The sequence shown here is derived from an EMBL/GenBank/DDBJ whole genome shotgun (WGS) entry which is preliminary data.</text>
</comment>
<evidence type="ECO:0000256" key="1">
    <source>
        <dbReference type="SAM" id="MobiDB-lite"/>
    </source>
</evidence>
<keyword evidence="2" id="KW-0812">Transmembrane</keyword>
<keyword evidence="2" id="KW-0472">Membrane</keyword>
<sequence length="222" mass="23110">MRPPYRRRMIWCLVLALVVGGASWYLGVDVAHAFGIGGVIFAATACLSMVGDQAGVERAPEPLVQRDGSRRDVVQLGWALHTRRGTVAPEAVRRLRTLTAQALELHGLELDAPGDRAEIERVLGADVLRIIRRGSSELPRRATYASVLDRLDRLAAARPGPLTADAGVAAVGPGVTGPDPTGPDPTGPDPTGPVPTGPVPTGPVPTAAGAPSTPSPSRGEPR</sequence>
<dbReference type="EMBL" id="BSEN01000015">
    <property type="protein sequence ID" value="GLJ78158.1"/>
    <property type="molecule type" value="Genomic_DNA"/>
</dbReference>
<evidence type="ECO:0000313" key="4">
    <source>
        <dbReference type="Proteomes" id="UP001142372"/>
    </source>
</evidence>
<proteinExistence type="predicted"/>
<feature type="compositionally biased region" description="Low complexity" evidence="1">
    <location>
        <begin position="204"/>
        <end position="222"/>
    </location>
</feature>